<dbReference type="PANTHER" id="PTHR43135:SF3">
    <property type="entry name" value="ALPHA-D-RIBOSE 1-METHYLPHOSPHONATE 5-TRIPHOSPHATE DIPHOSPHATASE"/>
    <property type="match status" value="1"/>
</dbReference>
<proteinExistence type="predicted"/>
<dbReference type="SUPFAM" id="SSF51556">
    <property type="entry name" value="Metallo-dependent hydrolases"/>
    <property type="match status" value="1"/>
</dbReference>
<dbReference type="RefSeq" id="WP_394834843.1">
    <property type="nucleotide sequence ID" value="NZ_CP089929.1"/>
</dbReference>
<dbReference type="InterPro" id="IPR032466">
    <property type="entry name" value="Metal_Hydrolase"/>
</dbReference>
<dbReference type="Gene3D" id="1.20.58.520">
    <property type="entry name" value="Amidohydrolase"/>
    <property type="match status" value="1"/>
</dbReference>
<dbReference type="Gene3D" id="3.30.110.90">
    <property type="entry name" value="Amidohydrolase"/>
    <property type="match status" value="1"/>
</dbReference>
<dbReference type="PANTHER" id="PTHR43135">
    <property type="entry name" value="ALPHA-D-RIBOSE 1-METHYLPHOSPHONATE 5-TRIPHOSPHATE DIPHOSPHATASE"/>
    <property type="match status" value="1"/>
</dbReference>
<dbReference type="Proteomes" id="UP001374803">
    <property type="component" value="Chromosome"/>
</dbReference>
<gene>
    <name evidence="2" type="ORF">LVJ94_50935</name>
</gene>
<dbReference type="Gene3D" id="2.30.40.10">
    <property type="entry name" value="Urease, subunit C, domain 1"/>
    <property type="match status" value="1"/>
</dbReference>
<evidence type="ECO:0000313" key="3">
    <source>
        <dbReference type="Proteomes" id="UP001374803"/>
    </source>
</evidence>
<organism evidence="2 3">
    <name type="scientific">Pendulispora rubella</name>
    <dbReference type="NCBI Taxonomy" id="2741070"/>
    <lineage>
        <taxon>Bacteria</taxon>
        <taxon>Pseudomonadati</taxon>
        <taxon>Myxococcota</taxon>
        <taxon>Myxococcia</taxon>
        <taxon>Myxococcales</taxon>
        <taxon>Sorangiineae</taxon>
        <taxon>Pendulisporaceae</taxon>
        <taxon>Pendulispora</taxon>
    </lineage>
</organism>
<dbReference type="Gene3D" id="3.40.50.10910">
    <property type="entry name" value="Amidohydrolase"/>
    <property type="match status" value="1"/>
</dbReference>
<feature type="domain" description="Amidohydrolase-related" evidence="1">
    <location>
        <begin position="75"/>
        <end position="409"/>
    </location>
</feature>
<name>A0ABZ2L7M8_9BACT</name>
<dbReference type="SUPFAM" id="SSF51338">
    <property type="entry name" value="Composite domain of metallo-dependent hydrolases"/>
    <property type="match status" value="1"/>
</dbReference>
<evidence type="ECO:0000313" key="2">
    <source>
        <dbReference type="EMBL" id="WXB05201.1"/>
    </source>
</evidence>
<sequence>MAMGAFWLCSPKPSCFRVHGHRAVHFRGARVFDGDHVLAGGEVLVVDGSIAAVGELACIDAGGAELEVVDARGQTLLPGLIDAHTHGSASEESLTDAVAFGVTTEIDMGGSSPARLAEIRAQDNPQRADAIGAGHWVTAPGGHGTEFGDKGPTLARAEDADGFVAARVAEGSSFIKLIISSELPTLNEEKARAVVDAAHARDRRVVSHVNTRADAEVAVAAGVDGLAHLFIDRLNGQLRNGTPVGWDAAAVQRLVEEMGRRHVFVIPTLEVLQSACGLAPGKAILADPRLEPRLSDRVKRVLRAKGWGVNSDRDCYAHVMESVSMMRGVVPILAGTDAGNAGVTHGASLHRELELLVEAGLSPIEALRAATSAPAAFFPALTDRGRIAVGARADLLLVEGDPTADILATRAIVRVYKHGTRAY</sequence>
<keyword evidence="3" id="KW-1185">Reference proteome</keyword>
<protein>
    <submittedName>
        <fullName evidence="2">Amidohydrolase family protein</fullName>
    </submittedName>
</protein>
<evidence type="ECO:0000259" key="1">
    <source>
        <dbReference type="Pfam" id="PF01979"/>
    </source>
</evidence>
<accession>A0ABZ2L7M8</accession>
<dbReference type="InterPro" id="IPR006680">
    <property type="entry name" value="Amidohydro-rel"/>
</dbReference>
<reference evidence="2" key="1">
    <citation type="submission" date="2021-12" db="EMBL/GenBank/DDBJ databases">
        <title>Discovery of the Pendulisporaceae a myxobacterial family with distinct sporulation behavior and unique specialized metabolism.</title>
        <authorList>
            <person name="Garcia R."/>
            <person name="Popoff A."/>
            <person name="Bader C.D."/>
            <person name="Loehr J."/>
            <person name="Walesch S."/>
            <person name="Walt C."/>
            <person name="Boldt J."/>
            <person name="Bunk B."/>
            <person name="Haeckl F.J.F.P.J."/>
            <person name="Gunesch A.P."/>
            <person name="Birkelbach J."/>
            <person name="Nuebel U."/>
            <person name="Pietschmann T."/>
            <person name="Bach T."/>
            <person name="Mueller R."/>
        </authorList>
    </citation>
    <scope>NUCLEOTIDE SEQUENCE</scope>
    <source>
        <strain evidence="2">MSr11367</strain>
    </source>
</reference>
<dbReference type="EMBL" id="CP089983">
    <property type="protein sequence ID" value="WXB05201.1"/>
    <property type="molecule type" value="Genomic_DNA"/>
</dbReference>
<dbReference type="InterPro" id="IPR051781">
    <property type="entry name" value="Metallo-dep_Hydrolase"/>
</dbReference>
<dbReference type="Pfam" id="PF01979">
    <property type="entry name" value="Amidohydro_1"/>
    <property type="match status" value="1"/>
</dbReference>
<dbReference type="InterPro" id="IPR011059">
    <property type="entry name" value="Metal-dep_hydrolase_composite"/>
</dbReference>